<comment type="caution">
    <text evidence="3">The sequence shown here is derived from an EMBL/GenBank/DDBJ whole genome shotgun (WGS) entry which is preliminary data.</text>
</comment>
<accession>A0ABS9BKP1</accession>
<dbReference type="CDD" id="cd00093">
    <property type="entry name" value="HTH_XRE"/>
    <property type="match status" value="1"/>
</dbReference>
<sequence>MTRIGANIKKIRTAKGLSQLAFAELFELTRGNISSYEENRAEPRLETALRIANYFCIPLEAFITRTLTINEILQFNGDKLLEEEQRLLQMQLRQVPFLSETIFLKASYREIKFTDLEMFPKLTLPEMNYHSLLAVSYQSNMAHHSSYSLYQPRDVLVFEAVSEENIHLCIGKQGLFLTDLELILGNFEWQDELLLLVLNELRKLPVKPGPEAGFWKLVAVYQHLT</sequence>
<keyword evidence="1" id="KW-0238">DNA-binding</keyword>
<dbReference type="InterPro" id="IPR010982">
    <property type="entry name" value="Lambda_DNA-bd_dom_sf"/>
</dbReference>
<dbReference type="PANTHER" id="PTHR46558:SF11">
    <property type="entry name" value="HTH-TYPE TRANSCRIPTIONAL REGULATOR XRE"/>
    <property type="match status" value="1"/>
</dbReference>
<evidence type="ECO:0000256" key="1">
    <source>
        <dbReference type="ARBA" id="ARBA00023125"/>
    </source>
</evidence>
<protein>
    <submittedName>
        <fullName evidence="3">Helix-turn-helix domain-containing protein</fullName>
    </submittedName>
</protein>
<dbReference type="Pfam" id="PF01381">
    <property type="entry name" value="HTH_3"/>
    <property type="match status" value="1"/>
</dbReference>
<gene>
    <name evidence="3" type="ORF">L0U88_15865</name>
</gene>
<dbReference type="SMART" id="SM00530">
    <property type="entry name" value="HTH_XRE"/>
    <property type="match status" value="1"/>
</dbReference>
<name>A0ABS9BKP1_9BACT</name>
<keyword evidence="4" id="KW-1185">Reference proteome</keyword>
<organism evidence="3 4">
    <name type="scientific">Flavihumibacter fluminis</name>
    <dbReference type="NCBI Taxonomy" id="2909236"/>
    <lineage>
        <taxon>Bacteria</taxon>
        <taxon>Pseudomonadati</taxon>
        <taxon>Bacteroidota</taxon>
        <taxon>Chitinophagia</taxon>
        <taxon>Chitinophagales</taxon>
        <taxon>Chitinophagaceae</taxon>
        <taxon>Flavihumibacter</taxon>
    </lineage>
</organism>
<reference evidence="3 4" key="1">
    <citation type="submission" date="2022-01" db="EMBL/GenBank/DDBJ databases">
        <title>Flavihumibacter sp. nov., isolated from sediment of a river.</title>
        <authorList>
            <person name="Liu H."/>
        </authorList>
    </citation>
    <scope>NUCLEOTIDE SEQUENCE [LARGE SCALE GENOMIC DNA]</scope>
    <source>
        <strain evidence="3 4">RY-1</strain>
    </source>
</reference>
<dbReference type="SUPFAM" id="SSF47413">
    <property type="entry name" value="lambda repressor-like DNA-binding domains"/>
    <property type="match status" value="1"/>
</dbReference>
<evidence type="ECO:0000259" key="2">
    <source>
        <dbReference type="PROSITE" id="PS50943"/>
    </source>
</evidence>
<dbReference type="Gene3D" id="1.10.260.40">
    <property type="entry name" value="lambda repressor-like DNA-binding domains"/>
    <property type="match status" value="1"/>
</dbReference>
<dbReference type="RefSeq" id="WP_234867068.1">
    <property type="nucleotide sequence ID" value="NZ_JAKEVY010000004.1"/>
</dbReference>
<dbReference type="InterPro" id="IPR001387">
    <property type="entry name" value="Cro/C1-type_HTH"/>
</dbReference>
<dbReference type="PROSITE" id="PS50943">
    <property type="entry name" value="HTH_CROC1"/>
    <property type="match status" value="1"/>
</dbReference>
<dbReference type="Proteomes" id="UP001200145">
    <property type="component" value="Unassembled WGS sequence"/>
</dbReference>
<proteinExistence type="predicted"/>
<dbReference type="EMBL" id="JAKEVY010000004">
    <property type="protein sequence ID" value="MCF1716117.1"/>
    <property type="molecule type" value="Genomic_DNA"/>
</dbReference>
<feature type="domain" description="HTH cro/C1-type" evidence="2">
    <location>
        <begin position="8"/>
        <end position="62"/>
    </location>
</feature>
<evidence type="ECO:0000313" key="3">
    <source>
        <dbReference type="EMBL" id="MCF1716117.1"/>
    </source>
</evidence>
<dbReference type="PANTHER" id="PTHR46558">
    <property type="entry name" value="TRACRIPTIONAL REGULATORY PROTEIN-RELATED-RELATED"/>
    <property type="match status" value="1"/>
</dbReference>
<evidence type="ECO:0000313" key="4">
    <source>
        <dbReference type="Proteomes" id="UP001200145"/>
    </source>
</evidence>